<evidence type="ECO:0000256" key="5">
    <source>
        <dbReference type="ARBA" id="ARBA00023146"/>
    </source>
</evidence>
<evidence type="ECO:0008006" key="9">
    <source>
        <dbReference type="Google" id="ProtNLM"/>
    </source>
</evidence>
<dbReference type="PANTHER" id="PTHR43766:SF1">
    <property type="entry name" value="TRYPTOPHAN--TRNA LIGASE, MITOCHONDRIAL"/>
    <property type="match status" value="1"/>
</dbReference>
<dbReference type="InterPro" id="IPR014729">
    <property type="entry name" value="Rossmann-like_a/b/a_fold"/>
</dbReference>
<evidence type="ECO:0000256" key="3">
    <source>
        <dbReference type="ARBA" id="ARBA00022840"/>
    </source>
</evidence>
<keyword evidence="4 6" id="KW-0648">Protein biosynthesis</keyword>
<evidence type="ECO:0000313" key="7">
    <source>
        <dbReference type="EMBL" id="KAF3547344.1"/>
    </source>
</evidence>
<keyword evidence="1 6" id="KW-0436">Ligase</keyword>
<dbReference type="SUPFAM" id="SSF52374">
    <property type="entry name" value="Nucleotidylyl transferase"/>
    <property type="match status" value="2"/>
</dbReference>
<dbReference type="Pfam" id="PF00579">
    <property type="entry name" value="tRNA-synt_1b"/>
    <property type="match status" value="2"/>
</dbReference>
<reference evidence="7 8" key="1">
    <citation type="journal article" date="2020" name="BMC Genomics">
        <title>Intraspecific diversification of the crop wild relative Brassica cretica Lam. using demographic model selection.</title>
        <authorList>
            <person name="Kioukis A."/>
            <person name="Michalopoulou V.A."/>
            <person name="Briers L."/>
            <person name="Pirintsos S."/>
            <person name="Studholme D.J."/>
            <person name="Pavlidis P."/>
            <person name="Sarris P.F."/>
        </authorList>
    </citation>
    <scope>NUCLEOTIDE SEQUENCE [LARGE SCALE GENOMIC DNA]</scope>
    <source>
        <strain evidence="8">cv. PFS-1207/04</strain>
    </source>
</reference>
<evidence type="ECO:0000256" key="4">
    <source>
        <dbReference type="ARBA" id="ARBA00022917"/>
    </source>
</evidence>
<dbReference type="Proteomes" id="UP000266723">
    <property type="component" value="Unassembled WGS sequence"/>
</dbReference>
<dbReference type="InterPro" id="IPR001412">
    <property type="entry name" value="aa-tRNA-synth_I_CS"/>
</dbReference>
<evidence type="ECO:0000256" key="2">
    <source>
        <dbReference type="ARBA" id="ARBA00022741"/>
    </source>
</evidence>
<comment type="similarity">
    <text evidence="6">Belongs to the class-I aminoacyl-tRNA synthetase family.</text>
</comment>
<proteinExistence type="inferred from homology"/>
<sequence>MAHATGLILSSSSRLLTLSLSSLYSLQNAHQLPLPPGSLVSATAADFSDTQTLFPFLDSDASAPTRLLLLLLLLKRVVSGVQPTGSIHLGNYLGAIKNWVTLQLIADKIKRCKTDSFAGLEFDNAERPECNNLLSVYQIVSGKTKEEVMEECKDMSWGTFKPLLADAVIEHLSPIQVRYEEITAESAYLDKVLSEGADRATEIAESTIHNLKQAMGFYL</sequence>
<name>A0ABQ7C5M6_BRACR</name>
<dbReference type="InterPro" id="IPR002305">
    <property type="entry name" value="aa-tRNA-synth_Ic"/>
</dbReference>
<evidence type="ECO:0000313" key="8">
    <source>
        <dbReference type="Proteomes" id="UP000266723"/>
    </source>
</evidence>
<evidence type="ECO:0000256" key="1">
    <source>
        <dbReference type="ARBA" id="ARBA00022598"/>
    </source>
</evidence>
<organism evidence="7 8">
    <name type="scientific">Brassica cretica</name>
    <name type="common">Mustard</name>
    <dbReference type="NCBI Taxonomy" id="69181"/>
    <lineage>
        <taxon>Eukaryota</taxon>
        <taxon>Viridiplantae</taxon>
        <taxon>Streptophyta</taxon>
        <taxon>Embryophyta</taxon>
        <taxon>Tracheophyta</taxon>
        <taxon>Spermatophyta</taxon>
        <taxon>Magnoliopsida</taxon>
        <taxon>eudicotyledons</taxon>
        <taxon>Gunneridae</taxon>
        <taxon>Pentapetalae</taxon>
        <taxon>rosids</taxon>
        <taxon>malvids</taxon>
        <taxon>Brassicales</taxon>
        <taxon>Brassicaceae</taxon>
        <taxon>Brassiceae</taxon>
        <taxon>Brassica</taxon>
    </lineage>
</organism>
<keyword evidence="2 6" id="KW-0547">Nucleotide-binding</keyword>
<dbReference type="Gene3D" id="3.40.50.620">
    <property type="entry name" value="HUPs"/>
    <property type="match status" value="2"/>
</dbReference>
<keyword evidence="3 6" id="KW-0067">ATP-binding</keyword>
<gene>
    <name evidence="7" type="ORF">DY000_02001464</name>
</gene>
<evidence type="ECO:0000256" key="6">
    <source>
        <dbReference type="RuleBase" id="RU363036"/>
    </source>
</evidence>
<keyword evidence="5 6" id="KW-0030">Aminoacyl-tRNA synthetase</keyword>
<protein>
    <recommendedName>
        <fullName evidence="9">Tryptophanyl-tRNA synthetase</fullName>
    </recommendedName>
</protein>
<dbReference type="EMBL" id="QGKV02000832">
    <property type="protein sequence ID" value="KAF3547344.1"/>
    <property type="molecule type" value="Genomic_DNA"/>
</dbReference>
<accession>A0ABQ7C5M6</accession>
<dbReference type="PANTHER" id="PTHR43766">
    <property type="entry name" value="TRYPTOPHAN--TRNA LIGASE, MITOCHONDRIAL"/>
    <property type="match status" value="1"/>
</dbReference>
<keyword evidence="8" id="KW-1185">Reference proteome</keyword>
<dbReference type="InterPro" id="IPR050203">
    <property type="entry name" value="Trp-tRNA_synthetase"/>
</dbReference>
<dbReference type="PROSITE" id="PS00178">
    <property type="entry name" value="AA_TRNA_LIGASE_I"/>
    <property type="match status" value="1"/>
</dbReference>
<comment type="caution">
    <text evidence="7">The sequence shown here is derived from an EMBL/GenBank/DDBJ whole genome shotgun (WGS) entry which is preliminary data.</text>
</comment>
<dbReference type="Gene3D" id="1.10.240.10">
    <property type="entry name" value="Tyrosyl-Transfer RNA Synthetase"/>
    <property type="match status" value="1"/>
</dbReference>